<dbReference type="RefSeq" id="WP_221859005.1">
    <property type="nucleotide sequence ID" value="NZ_JAIKTU010000002.1"/>
</dbReference>
<keyword evidence="2" id="KW-1003">Cell membrane</keyword>
<reference evidence="10 11" key="1">
    <citation type="journal article" date="2021" name="Cell Host Microbe">
        <title>in vivo commensal control of Clostridioides difficile virulence.</title>
        <authorList>
            <person name="Girinathan B.P."/>
            <person name="Dibenedetto N."/>
            <person name="Worley J.N."/>
            <person name="Peltier J."/>
            <person name="Arrieta-Ortiz M.L."/>
            <person name="Rupa Christinal Immanuel S."/>
            <person name="Lavin R."/>
            <person name="Delaney M.L."/>
            <person name="Cummins C."/>
            <person name="Hoffmann M."/>
            <person name="Luo Y."/>
            <person name="Gonzalez-Escalona N."/>
            <person name="Allard M."/>
            <person name="Onderdonk A.B."/>
            <person name="Gerber G.K."/>
            <person name="Sonenshein A.L."/>
            <person name="Baliga N."/>
            <person name="Dupuy B."/>
            <person name="Bry L."/>
        </authorList>
    </citation>
    <scope>NUCLEOTIDE SEQUENCE [LARGE SCALE GENOMIC DNA]</scope>
    <source>
        <strain evidence="10 11">DSM 599</strain>
    </source>
</reference>
<name>A0ABS7KUZ4_CLOSR</name>
<dbReference type="PANTHER" id="PTHR30572">
    <property type="entry name" value="MEMBRANE COMPONENT OF TRANSPORTER-RELATED"/>
    <property type="match status" value="1"/>
</dbReference>
<dbReference type="Pfam" id="PF02687">
    <property type="entry name" value="FtsX"/>
    <property type="match status" value="1"/>
</dbReference>
<evidence type="ECO:0000259" key="9">
    <source>
        <dbReference type="Pfam" id="PF12704"/>
    </source>
</evidence>
<keyword evidence="11" id="KW-1185">Reference proteome</keyword>
<keyword evidence="3 7" id="KW-0812">Transmembrane</keyword>
<accession>A0ABS7KUZ4</accession>
<keyword evidence="5 7" id="KW-0472">Membrane</keyword>
<dbReference type="PANTHER" id="PTHR30572:SF4">
    <property type="entry name" value="ABC TRANSPORTER PERMEASE YTRF"/>
    <property type="match status" value="1"/>
</dbReference>
<dbReference type="InterPro" id="IPR025857">
    <property type="entry name" value="MacB_PCD"/>
</dbReference>
<dbReference type="EMBL" id="JAIKTU010000002">
    <property type="protein sequence ID" value="MBY0754413.1"/>
    <property type="molecule type" value="Genomic_DNA"/>
</dbReference>
<comment type="subcellular location">
    <subcellularLocation>
        <location evidence="1">Cell membrane</location>
        <topology evidence="1">Multi-pass membrane protein</topology>
    </subcellularLocation>
</comment>
<gene>
    <name evidence="10" type="ORF">K5V21_02985</name>
</gene>
<organism evidence="10 11">
    <name type="scientific">Clostridium sardiniense</name>
    <name type="common">Clostridium absonum</name>
    <dbReference type="NCBI Taxonomy" id="29369"/>
    <lineage>
        <taxon>Bacteria</taxon>
        <taxon>Bacillati</taxon>
        <taxon>Bacillota</taxon>
        <taxon>Clostridia</taxon>
        <taxon>Eubacteriales</taxon>
        <taxon>Clostridiaceae</taxon>
        <taxon>Clostridium</taxon>
    </lineage>
</organism>
<feature type="domain" description="MacB-like periplasmic core" evidence="9">
    <location>
        <begin position="21"/>
        <end position="231"/>
    </location>
</feature>
<feature type="transmembrane region" description="Helical" evidence="7">
    <location>
        <begin position="21"/>
        <end position="42"/>
    </location>
</feature>
<evidence type="ECO:0000256" key="7">
    <source>
        <dbReference type="SAM" id="Phobius"/>
    </source>
</evidence>
<evidence type="ECO:0000256" key="2">
    <source>
        <dbReference type="ARBA" id="ARBA00022475"/>
    </source>
</evidence>
<evidence type="ECO:0000259" key="8">
    <source>
        <dbReference type="Pfam" id="PF02687"/>
    </source>
</evidence>
<evidence type="ECO:0000256" key="3">
    <source>
        <dbReference type="ARBA" id="ARBA00022692"/>
    </source>
</evidence>
<feature type="transmembrane region" description="Helical" evidence="7">
    <location>
        <begin position="356"/>
        <end position="378"/>
    </location>
</feature>
<comment type="caution">
    <text evidence="10">The sequence shown here is derived from an EMBL/GenBank/DDBJ whole genome shotgun (WGS) entry which is preliminary data.</text>
</comment>
<feature type="transmembrane region" description="Helical" evidence="7">
    <location>
        <begin position="317"/>
        <end position="344"/>
    </location>
</feature>
<dbReference type="InterPro" id="IPR003838">
    <property type="entry name" value="ABC3_permease_C"/>
</dbReference>
<comment type="similarity">
    <text evidence="6">Belongs to the ABC-4 integral membrane protein family.</text>
</comment>
<dbReference type="InterPro" id="IPR050250">
    <property type="entry name" value="Macrolide_Exporter_MacB"/>
</dbReference>
<evidence type="ECO:0000313" key="10">
    <source>
        <dbReference type="EMBL" id="MBY0754413.1"/>
    </source>
</evidence>
<dbReference type="Proteomes" id="UP001299068">
    <property type="component" value="Unassembled WGS sequence"/>
</dbReference>
<evidence type="ECO:0000256" key="5">
    <source>
        <dbReference type="ARBA" id="ARBA00023136"/>
    </source>
</evidence>
<feature type="domain" description="ABC3 transporter permease C-terminal" evidence="8">
    <location>
        <begin position="275"/>
        <end position="386"/>
    </location>
</feature>
<evidence type="ECO:0000256" key="6">
    <source>
        <dbReference type="ARBA" id="ARBA00038076"/>
    </source>
</evidence>
<evidence type="ECO:0000256" key="1">
    <source>
        <dbReference type="ARBA" id="ARBA00004651"/>
    </source>
</evidence>
<sequence length="395" mass="43016">MGIIQSFKLAFKQLLSNKMRSILTMLGIIIGVLSVTLLVSVANSMTESVNSQMTDLGSNLISVMVTSKDPTDKLSYDDSKKFKEIPNIDKMSADVNGNIDLRYGDNNKMVSITGTDNNFISLENKKLEDGRFILPIDVEYSDKIVVLGNTIATDIFGFENPIGKYVRLNGIKYKVVGILAKDGSALNSTDNKIYAPITSVQRLIKNTSVSTMYLKVKDTENIDNTMTAIERKLDRTFDIKNSDKDKTKPYTIINQQQILDTIKTMQGTMTTTVGVIAGISLLVGGIGIMNIMLVSVTERTREIGIRKALGAKRKDILIQFLIESIVISLIGGIIGAILGILGSMAFNSVLGVTSGISWGVVFFGLGFSIFIGVVFGLMPANKASKLLPIDALRSE</sequence>
<protein>
    <submittedName>
        <fullName evidence="10">ABC transporter permease</fullName>
    </submittedName>
</protein>
<proteinExistence type="inferred from homology"/>
<evidence type="ECO:0000256" key="4">
    <source>
        <dbReference type="ARBA" id="ARBA00022989"/>
    </source>
</evidence>
<dbReference type="Pfam" id="PF12704">
    <property type="entry name" value="MacB_PCD"/>
    <property type="match status" value="1"/>
</dbReference>
<keyword evidence="4 7" id="KW-1133">Transmembrane helix</keyword>
<feature type="transmembrane region" description="Helical" evidence="7">
    <location>
        <begin position="273"/>
        <end position="296"/>
    </location>
</feature>
<evidence type="ECO:0000313" key="11">
    <source>
        <dbReference type="Proteomes" id="UP001299068"/>
    </source>
</evidence>